<evidence type="ECO:0000256" key="3">
    <source>
        <dbReference type="ARBA" id="ARBA00022989"/>
    </source>
</evidence>
<feature type="transmembrane region" description="Helical" evidence="6">
    <location>
        <begin position="18"/>
        <end position="38"/>
    </location>
</feature>
<gene>
    <name evidence="8" type="ORF">HNR61_002315</name>
</gene>
<sequence length="246" mass="25962">MWGYLRLELLTVLRDRHYLFFTLAVPVGFYLLWSSVFTAERPDPTTGLALPVDIMVSMASYGALGATLMTTGVRLAAERRSGWLRQLRVTPLRARTVVAVKTLAAMSLGLPAVVLVGFASVVYQGVRLSPGQWAAIVVLLWVGTLPFAALGTLIGSLVGPDAAQPVTIGCYFALAIGGGLWLPLSVLPEAIRDVAGWLPSTRFAELGRAVAAGHAPSPAAGLVLAGWTLLLGALAVAAYRRASVAR</sequence>
<comment type="subcellular location">
    <subcellularLocation>
        <location evidence="1">Membrane</location>
        <topology evidence="1">Multi-pass membrane protein</topology>
    </subcellularLocation>
</comment>
<evidence type="ECO:0000256" key="1">
    <source>
        <dbReference type="ARBA" id="ARBA00004141"/>
    </source>
</evidence>
<organism evidence="8 9">
    <name type="scientific">Actinomadura namibiensis</name>
    <dbReference type="NCBI Taxonomy" id="182080"/>
    <lineage>
        <taxon>Bacteria</taxon>
        <taxon>Bacillati</taxon>
        <taxon>Actinomycetota</taxon>
        <taxon>Actinomycetes</taxon>
        <taxon>Streptosporangiales</taxon>
        <taxon>Thermomonosporaceae</taxon>
        <taxon>Actinomadura</taxon>
    </lineage>
</organism>
<protein>
    <submittedName>
        <fullName evidence="8">ABC-2 type transport system permease protein</fullName>
    </submittedName>
</protein>
<keyword evidence="4 6" id="KW-0472">Membrane</keyword>
<keyword evidence="5" id="KW-0046">Antibiotic resistance</keyword>
<dbReference type="InterPro" id="IPR013525">
    <property type="entry name" value="ABC2_TM"/>
</dbReference>
<name>A0A7W3LMD5_ACTNM</name>
<keyword evidence="9" id="KW-1185">Reference proteome</keyword>
<evidence type="ECO:0000256" key="6">
    <source>
        <dbReference type="SAM" id="Phobius"/>
    </source>
</evidence>
<evidence type="ECO:0000259" key="7">
    <source>
        <dbReference type="Pfam" id="PF12698"/>
    </source>
</evidence>
<feature type="domain" description="ABC-2 type transporter transmembrane" evidence="7">
    <location>
        <begin position="54"/>
        <end position="234"/>
    </location>
</feature>
<feature type="transmembrane region" description="Helical" evidence="6">
    <location>
        <begin position="133"/>
        <end position="154"/>
    </location>
</feature>
<evidence type="ECO:0000256" key="5">
    <source>
        <dbReference type="ARBA" id="ARBA00023251"/>
    </source>
</evidence>
<feature type="transmembrane region" description="Helical" evidence="6">
    <location>
        <begin position="58"/>
        <end position="77"/>
    </location>
</feature>
<accession>A0A7W3LMD5</accession>
<reference evidence="8 9" key="1">
    <citation type="submission" date="2020-08" db="EMBL/GenBank/DDBJ databases">
        <title>Genomic Encyclopedia of Type Strains, Phase IV (KMG-IV): sequencing the most valuable type-strain genomes for metagenomic binning, comparative biology and taxonomic classification.</title>
        <authorList>
            <person name="Goeker M."/>
        </authorList>
    </citation>
    <scope>NUCLEOTIDE SEQUENCE [LARGE SCALE GENOMIC DNA]</scope>
    <source>
        <strain evidence="8 9">DSM 44197</strain>
    </source>
</reference>
<dbReference type="AlphaFoldDB" id="A0A7W3LMD5"/>
<keyword evidence="2 6" id="KW-0812">Transmembrane</keyword>
<dbReference type="EMBL" id="JACJIA010000002">
    <property type="protein sequence ID" value="MBA8950702.1"/>
    <property type="molecule type" value="Genomic_DNA"/>
</dbReference>
<feature type="transmembrane region" description="Helical" evidence="6">
    <location>
        <begin position="219"/>
        <end position="239"/>
    </location>
</feature>
<dbReference type="Proteomes" id="UP000572680">
    <property type="component" value="Unassembled WGS sequence"/>
</dbReference>
<dbReference type="GO" id="GO:0043190">
    <property type="term" value="C:ATP-binding cassette (ABC) transporter complex"/>
    <property type="evidence" value="ECO:0007669"/>
    <property type="project" value="InterPro"/>
</dbReference>
<dbReference type="PANTHER" id="PTHR43229">
    <property type="entry name" value="NODULATION PROTEIN J"/>
    <property type="match status" value="1"/>
</dbReference>
<keyword evidence="3 6" id="KW-1133">Transmembrane helix</keyword>
<dbReference type="PIRSF" id="PIRSF006648">
    <property type="entry name" value="DrrB"/>
    <property type="match status" value="1"/>
</dbReference>
<dbReference type="InterPro" id="IPR000412">
    <property type="entry name" value="ABC_2_transport"/>
</dbReference>
<dbReference type="Pfam" id="PF12698">
    <property type="entry name" value="ABC2_membrane_3"/>
    <property type="match status" value="1"/>
</dbReference>
<proteinExistence type="predicted"/>
<evidence type="ECO:0000313" key="9">
    <source>
        <dbReference type="Proteomes" id="UP000572680"/>
    </source>
</evidence>
<dbReference type="GO" id="GO:0046677">
    <property type="term" value="P:response to antibiotic"/>
    <property type="evidence" value="ECO:0007669"/>
    <property type="project" value="UniProtKB-KW"/>
</dbReference>
<evidence type="ECO:0000256" key="4">
    <source>
        <dbReference type="ARBA" id="ARBA00023136"/>
    </source>
</evidence>
<evidence type="ECO:0000313" key="8">
    <source>
        <dbReference type="EMBL" id="MBA8950702.1"/>
    </source>
</evidence>
<dbReference type="PANTHER" id="PTHR43229:SF2">
    <property type="entry name" value="NODULATION PROTEIN J"/>
    <property type="match status" value="1"/>
</dbReference>
<comment type="caution">
    <text evidence="8">The sequence shown here is derived from an EMBL/GenBank/DDBJ whole genome shotgun (WGS) entry which is preliminary data.</text>
</comment>
<evidence type="ECO:0000256" key="2">
    <source>
        <dbReference type="ARBA" id="ARBA00022692"/>
    </source>
</evidence>
<feature type="transmembrane region" description="Helical" evidence="6">
    <location>
        <begin position="98"/>
        <end position="121"/>
    </location>
</feature>
<dbReference type="RefSeq" id="WP_182843063.1">
    <property type="nucleotide sequence ID" value="NZ_BAAALP010000022.1"/>
</dbReference>
<feature type="transmembrane region" description="Helical" evidence="6">
    <location>
        <begin position="166"/>
        <end position="184"/>
    </location>
</feature>
<dbReference type="InterPro" id="IPR051784">
    <property type="entry name" value="Nod_factor_ABC_transporter"/>
</dbReference>
<dbReference type="GO" id="GO:0140359">
    <property type="term" value="F:ABC-type transporter activity"/>
    <property type="evidence" value="ECO:0007669"/>
    <property type="project" value="InterPro"/>
</dbReference>